<gene>
    <name evidence="2" type="ORF">C7447_10616</name>
</gene>
<accession>A0A5S5DLB3</accession>
<dbReference type="RefSeq" id="WP_148871025.1">
    <property type="nucleotide sequence ID" value="NZ_VNIA01000006.1"/>
</dbReference>
<reference evidence="2 3" key="1">
    <citation type="submission" date="2019-07" db="EMBL/GenBank/DDBJ databases">
        <title>Genomic Encyclopedia of Type Strains, Phase IV (KMG-IV): sequencing the most valuable type-strain genomes for metagenomic binning, comparative biology and taxonomic classification.</title>
        <authorList>
            <person name="Goeker M."/>
        </authorList>
    </citation>
    <scope>NUCLEOTIDE SEQUENCE [LARGE SCALE GENOMIC DNA]</scope>
    <source>
        <strain evidence="2 3">DSM 18961</strain>
    </source>
</reference>
<name>A0A5S5DLB3_9FLAO</name>
<feature type="domain" description="Glycosyltransferase 2-like" evidence="1">
    <location>
        <begin position="5"/>
        <end position="132"/>
    </location>
</feature>
<organism evidence="2 3">
    <name type="scientific">Tenacibaculum adriaticum</name>
    <dbReference type="NCBI Taxonomy" id="413713"/>
    <lineage>
        <taxon>Bacteria</taxon>
        <taxon>Pseudomonadati</taxon>
        <taxon>Bacteroidota</taxon>
        <taxon>Flavobacteriia</taxon>
        <taxon>Flavobacteriales</taxon>
        <taxon>Flavobacteriaceae</taxon>
        <taxon>Tenacibaculum</taxon>
    </lineage>
</organism>
<proteinExistence type="predicted"/>
<dbReference type="InterPro" id="IPR001173">
    <property type="entry name" value="Glyco_trans_2-like"/>
</dbReference>
<dbReference type="Pfam" id="PF00535">
    <property type="entry name" value="Glycos_transf_2"/>
    <property type="match status" value="1"/>
</dbReference>
<sequence length="167" mass="19328">MRIGIIIPCYNEEKRLNIDAFVNFVKEKENYHLCFVNDGSKDDTIVILNQLKIKIPDLVSIVDMKKNKGKTRAIRVGARYLFNKQNVDYIGYMSADAFSDYDDYDEAISNLVESNDSANIFKSICKTDNMKKGLFKELYLNIMRIIDNTVSEIFAIDKESKFKLLKI</sequence>
<comment type="caution">
    <text evidence="2">The sequence shown here is derived from an EMBL/GenBank/DDBJ whole genome shotgun (WGS) entry which is preliminary data.</text>
</comment>
<dbReference type="OrthoDB" id="1134820at2"/>
<evidence type="ECO:0000313" key="3">
    <source>
        <dbReference type="Proteomes" id="UP000323136"/>
    </source>
</evidence>
<dbReference type="AlphaFoldDB" id="A0A5S5DLB3"/>
<dbReference type="InterPro" id="IPR050256">
    <property type="entry name" value="Glycosyltransferase_2"/>
</dbReference>
<keyword evidence="3" id="KW-1185">Reference proteome</keyword>
<dbReference type="GO" id="GO:0016740">
    <property type="term" value="F:transferase activity"/>
    <property type="evidence" value="ECO:0007669"/>
    <property type="project" value="UniProtKB-KW"/>
</dbReference>
<dbReference type="EMBL" id="VNIA01000006">
    <property type="protein sequence ID" value="TYP96720.1"/>
    <property type="molecule type" value="Genomic_DNA"/>
</dbReference>
<keyword evidence="2" id="KW-0808">Transferase</keyword>
<dbReference type="InterPro" id="IPR029044">
    <property type="entry name" value="Nucleotide-diphossugar_trans"/>
</dbReference>
<evidence type="ECO:0000313" key="2">
    <source>
        <dbReference type="EMBL" id="TYP96720.1"/>
    </source>
</evidence>
<protein>
    <submittedName>
        <fullName evidence="2">Glycosyl transferase family 2</fullName>
    </submittedName>
</protein>
<evidence type="ECO:0000259" key="1">
    <source>
        <dbReference type="Pfam" id="PF00535"/>
    </source>
</evidence>
<dbReference type="Proteomes" id="UP000323136">
    <property type="component" value="Unassembled WGS sequence"/>
</dbReference>
<dbReference type="PANTHER" id="PTHR48090">
    <property type="entry name" value="UNDECAPRENYL-PHOSPHATE 4-DEOXY-4-FORMAMIDO-L-ARABINOSE TRANSFERASE-RELATED"/>
    <property type="match status" value="1"/>
</dbReference>
<dbReference type="SUPFAM" id="SSF53448">
    <property type="entry name" value="Nucleotide-diphospho-sugar transferases"/>
    <property type="match status" value="1"/>
</dbReference>
<dbReference type="Gene3D" id="3.90.550.10">
    <property type="entry name" value="Spore Coat Polysaccharide Biosynthesis Protein SpsA, Chain A"/>
    <property type="match status" value="1"/>
</dbReference>